<evidence type="ECO:0000313" key="8">
    <source>
        <dbReference type="Proteomes" id="UP001315278"/>
    </source>
</evidence>
<dbReference type="PANTHER" id="PTHR36837:SF5">
    <property type="entry name" value="POLY-3-HYDROXYBUTYRATE SYNTHASE"/>
    <property type="match status" value="1"/>
</dbReference>
<dbReference type="RefSeq" id="WP_212398747.1">
    <property type="nucleotide sequence ID" value="NZ_JAFCJH010000087.1"/>
</dbReference>
<feature type="domain" description="Poly-beta-hydroxybutyrate polymerase N-terminal" evidence="6">
    <location>
        <begin position="112"/>
        <end position="284"/>
    </location>
</feature>
<protein>
    <submittedName>
        <fullName evidence="7">Class I poly(R)-hydroxyalkanoic acid synthase</fullName>
    </submittedName>
</protein>
<organism evidence="7 8">
    <name type="scientific">Bradyrhizobium jicamae</name>
    <dbReference type="NCBI Taxonomy" id="280332"/>
    <lineage>
        <taxon>Bacteria</taxon>
        <taxon>Pseudomonadati</taxon>
        <taxon>Pseudomonadota</taxon>
        <taxon>Alphaproteobacteria</taxon>
        <taxon>Hyphomicrobiales</taxon>
        <taxon>Nitrobacteraceae</taxon>
        <taxon>Bradyrhizobium</taxon>
    </lineage>
</organism>
<evidence type="ECO:0000256" key="2">
    <source>
        <dbReference type="ARBA" id="ARBA00022490"/>
    </source>
</evidence>
<dbReference type="Pfam" id="PF00561">
    <property type="entry name" value="Abhydrolase_1"/>
    <property type="match status" value="1"/>
</dbReference>
<dbReference type="InterPro" id="IPR029058">
    <property type="entry name" value="AB_hydrolase_fold"/>
</dbReference>
<keyword evidence="3" id="KW-0808">Transferase</keyword>
<gene>
    <name evidence="7" type="primary">phaC</name>
    <name evidence="7" type="ORF">JQ615_40050</name>
</gene>
<dbReference type="InterPro" id="IPR010963">
    <property type="entry name" value="PHA_synth_I"/>
</dbReference>
<reference evidence="8" key="1">
    <citation type="journal article" date="2021" name="ISME J.">
        <title>Evolutionary origin and ecological implication of a unique nif island in free-living Bradyrhizobium lineages.</title>
        <authorList>
            <person name="Tao J."/>
        </authorList>
    </citation>
    <scope>NUCLEOTIDE SEQUENCE [LARGE SCALE GENOMIC DNA]</scope>
    <source>
        <strain evidence="8">SZCCT0434</strain>
    </source>
</reference>
<evidence type="ECO:0000256" key="1">
    <source>
        <dbReference type="ARBA" id="ARBA00004496"/>
    </source>
</evidence>
<dbReference type="SUPFAM" id="SSF53474">
    <property type="entry name" value="alpha/beta-Hydrolases"/>
    <property type="match status" value="1"/>
</dbReference>
<evidence type="ECO:0000256" key="3">
    <source>
        <dbReference type="ARBA" id="ARBA00022679"/>
    </source>
</evidence>
<sequence>MSNVSIETQATPKFNAEAFAMNIARAMETSGQALAAYLKPRQTGEVRDKPPNELGEVIKTFSVIAEYWLSDKERASDLQIKLGKDYLDLWGSAVRRMAGEADARPAIEPAPRDKRFQDPEWKSNQFFDFVLQLYLLTSKWAQALVHNAEGIDEHTRKKAEFYVQQITNAIAPSNFILTNPEVLRATVESNGDNLVRGMKMLAEDIEAGHGTLRIRQSDSTNLEVGVNMATTAGKVIYQNDLMQLIQYSPATESVLRTPLLIVPPWINKFYILDLRPEKSYIKWCVDQGITVFVISWVNPDKELGKKTWADYMTEGPLTAMDVIERVTGEMKVHTAGYCVGGTMLASTLAYLAEKRRQRVTSATFFAAQVDFTQAGDLLVFVDEDQISALERDMHESGVLEGSKMAMAFNMLRSNDLIWSYVVNNYLKGQPPSSFDLLHWNSDATRMPASNHSYYLRNCYLENRLSTGTMVLDNTLLDLSKVKVPVYNLAAREDHIAPAESVLYGSQFFGGPVKYVLSGSGHIAGVVNPPASKKYQYWTNDNIKDVKLADWLKDAQEHKGSWWPDWRAWLENLDAETVPARAVGSSDVPPLEDAPGSYVRVRA</sequence>
<dbReference type="Gene3D" id="3.40.50.1820">
    <property type="entry name" value="alpha/beta hydrolase"/>
    <property type="match status" value="1"/>
</dbReference>
<name>A0ABS5FXQ1_9BRAD</name>
<keyword evidence="2" id="KW-0963">Cytoplasm</keyword>
<dbReference type="InterPro" id="IPR000073">
    <property type="entry name" value="AB_hydrolase_1"/>
</dbReference>
<dbReference type="Proteomes" id="UP001315278">
    <property type="component" value="Unassembled WGS sequence"/>
</dbReference>
<dbReference type="PANTHER" id="PTHR36837">
    <property type="entry name" value="POLY(3-HYDROXYALKANOATE) POLYMERASE SUBUNIT PHAC"/>
    <property type="match status" value="1"/>
</dbReference>
<keyword evidence="8" id="KW-1185">Reference proteome</keyword>
<dbReference type="InterPro" id="IPR051321">
    <property type="entry name" value="PHA/PHB_synthase"/>
</dbReference>
<comment type="caution">
    <text evidence="7">The sequence shown here is derived from an EMBL/GenBank/DDBJ whole genome shotgun (WGS) entry which is preliminary data.</text>
</comment>
<feature type="domain" description="AB hydrolase-1" evidence="5">
    <location>
        <begin position="287"/>
        <end position="527"/>
    </location>
</feature>
<proteinExistence type="predicted"/>
<evidence type="ECO:0000313" key="7">
    <source>
        <dbReference type="EMBL" id="MBR0801548.1"/>
    </source>
</evidence>
<accession>A0ABS5FXQ1</accession>
<dbReference type="EMBL" id="JAFCJH010000087">
    <property type="protein sequence ID" value="MBR0801548.1"/>
    <property type="molecule type" value="Genomic_DNA"/>
</dbReference>
<dbReference type="NCBIfam" id="TIGR01838">
    <property type="entry name" value="PHA_synth_I"/>
    <property type="match status" value="1"/>
</dbReference>
<evidence type="ECO:0000259" key="6">
    <source>
        <dbReference type="Pfam" id="PF07167"/>
    </source>
</evidence>
<comment type="subcellular location">
    <subcellularLocation>
        <location evidence="1">Cytoplasm</location>
    </subcellularLocation>
</comment>
<evidence type="ECO:0000256" key="4">
    <source>
        <dbReference type="ARBA" id="ARBA00023315"/>
    </source>
</evidence>
<keyword evidence="4" id="KW-0012">Acyltransferase</keyword>
<dbReference type="Pfam" id="PF07167">
    <property type="entry name" value="PhaC_N"/>
    <property type="match status" value="1"/>
</dbReference>
<dbReference type="InterPro" id="IPR010941">
    <property type="entry name" value="PhaC_N"/>
</dbReference>
<evidence type="ECO:0000259" key="5">
    <source>
        <dbReference type="Pfam" id="PF00561"/>
    </source>
</evidence>